<feature type="compositionally biased region" description="Basic residues" evidence="1">
    <location>
        <begin position="368"/>
        <end position="377"/>
    </location>
</feature>
<dbReference type="EMBL" id="JADXDR010000209">
    <property type="protein sequence ID" value="KAI7836021.1"/>
    <property type="molecule type" value="Genomic_DNA"/>
</dbReference>
<evidence type="ECO:0000313" key="2">
    <source>
        <dbReference type="EMBL" id="KAI7836021.1"/>
    </source>
</evidence>
<dbReference type="SUPFAM" id="SSF55961">
    <property type="entry name" value="Bet v1-like"/>
    <property type="match status" value="1"/>
</dbReference>
<name>A0AAD5DFY8_9CHLO</name>
<feature type="compositionally biased region" description="Low complexity" evidence="1">
    <location>
        <begin position="291"/>
        <end position="308"/>
    </location>
</feature>
<evidence type="ECO:0000313" key="3">
    <source>
        <dbReference type="Proteomes" id="UP001205105"/>
    </source>
</evidence>
<sequence>MVEGSSRAVQQRRRQRPTLVAAAAAPPGSEPEAEDRPFSFEPPPTVDIEGRTIGPGQVGIVDDPNNYVMTSPDIRADRTGYTPYDLIDFSDIPLKHEVVAKVDRPIGEVYALWSDRLNWPEWFGMIEELGFNEEHQDVVALNMWYRWAMTPWLELYVALERTHAEPNKYIVEEPVDGAPIVAAVLFQEAEGEPAATLVTLRISYLLPRVLYEFAGTMAVYGDVDRKLQRCMDRMKEWVEACDFQACQAENARQMANIRADLPENKRRQQEYNAQFELARQRMQQEEERQQAAEAAAAAQAGVAQQAGNEADDDGMDVVDAALQEVAANVAAATAATAAAEAEAPPAPAPKKRGGKKAAGGAVTAGKAATKRGRKKDA</sequence>
<feature type="region of interest" description="Disordered" evidence="1">
    <location>
        <begin position="279"/>
        <end position="312"/>
    </location>
</feature>
<organism evidence="2 3">
    <name type="scientific">Chlorella ohadii</name>
    <dbReference type="NCBI Taxonomy" id="2649997"/>
    <lineage>
        <taxon>Eukaryota</taxon>
        <taxon>Viridiplantae</taxon>
        <taxon>Chlorophyta</taxon>
        <taxon>core chlorophytes</taxon>
        <taxon>Trebouxiophyceae</taxon>
        <taxon>Chlorellales</taxon>
        <taxon>Chlorellaceae</taxon>
        <taxon>Chlorella clade</taxon>
        <taxon>Chlorella</taxon>
    </lineage>
</organism>
<feature type="compositionally biased region" description="Low complexity" evidence="1">
    <location>
        <begin position="331"/>
        <end position="343"/>
    </location>
</feature>
<keyword evidence="3" id="KW-1185">Reference proteome</keyword>
<feature type="region of interest" description="Disordered" evidence="1">
    <location>
        <begin position="331"/>
        <end position="377"/>
    </location>
</feature>
<dbReference type="InterPro" id="IPR023393">
    <property type="entry name" value="START-like_dom_sf"/>
</dbReference>
<dbReference type="AlphaFoldDB" id="A0AAD5DFY8"/>
<feature type="region of interest" description="Disordered" evidence="1">
    <location>
        <begin position="1"/>
        <end position="40"/>
    </location>
</feature>
<dbReference type="Proteomes" id="UP001205105">
    <property type="component" value="Unassembled WGS sequence"/>
</dbReference>
<gene>
    <name evidence="2" type="ORF">COHA_010105</name>
</gene>
<accession>A0AAD5DFY8</accession>
<evidence type="ECO:0000256" key="1">
    <source>
        <dbReference type="SAM" id="MobiDB-lite"/>
    </source>
</evidence>
<feature type="compositionally biased region" description="Basic and acidic residues" evidence="1">
    <location>
        <begin position="279"/>
        <end position="290"/>
    </location>
</feature>
<dbReference type="PANTHER" id="PTHR33824:SF7">
    <property type="entry name" value="POLYKETIDE CYCLASE_DEHYDRASE AND LIPID TRANSPORT SUPERFAMILY PROTEIN"/>
    <property type="match status" value="1"/>
</dbReference>
<dbReference type="PANTHER" id="PTHR33824">
    <property type="entry name" value="POLYKETIDE CYCLASE/DEHYDRASE AND LIPID TRANSPORT SUPERFAMILY PROTEIN"/>
    <property type="match status" value="1"/>
</dbReference>
<comment type="caution">
    <text evidence="2">The sequence shown here is derived from an EMBL/GenBank/DDBJ whole genome shotgun (WGS) entry which is preliminary data.</text>
</comment>
<proteinExistence type="predicted"/>
<feature type="compositionally biased region" description="Low complexity" evidence="1">
    <location>
        <begin position="358"/>
        <end position="367"/>
    </location>
</feature>
<protein>
    <submittedName>
        <fullName evidence="2">Uncharacterized protein</fullName>
    </submittedName>
</protein>
<reference evidence="2" key="1">
    <citation type="submission" date="2020-11" db="EMBL/GenBank/DDBJ databases">
        <title>Chlorella ohadii genome sequencing and assembly.</title>
        <authorList>
            <person name="Murik O."/>
            <person name="Treves H."/>
            <person name="Kedem I."/>
            <person name="Shotland Y."/>
            <person name="Kaplan A."/>
        </authorList>
    </citation>
    <scope>NUCLEOTIDE SEQUENCE</scope>
    <source>
        <strain evidence="2">1</strain>
    </source>
</reference>
<dbReference type="Gene3D" id="3.30.530.20">
    <property type="match status" value="1"/>
</dbReference>
<dbReference type="InterPro" id="IPR047137">
    <property type="entry name" value="ORF3"/>
</dbReference>